<comment type="subcellular location">
    <subcellularLocation>
        <location evidence="1 11">Cell outer membrane</location>
        <topology evidence="1 11">Multi-pass membrane protein</topology>
    </subcellularLocation>
</comment>
<dbReference type="InterPro" id="IPR012910">
    <property type="entry name" value="Plug_dom"/>
</dbReference>
<organism evidence="16 17">
    <name type="scientific">Novosphingobium piscinae</name>
    <dbReference type="NCBI Taxonomy" id="1507448"/>
    <lineage>
        <taxon>Bacteria</taxon>
        <taxon>Pseudomonadati</taxon>
        <taxon>Pseudomonadota</taxon>
        <taxon>Alphaproteobacteria</taxon>
        <taxon>Sphingomonadales</taxon>
        <taxon>Sphingomonadaceae</taxon>
        <taxon>Novosphingobium</taxon>
    </lineage>
</organism>
<evidence type="ECO:0000256" key="3">
    <source>
        <dbReference type="ARBA" id="ARBA00022452"/>
    </source>
</evidence>
<proteinExistence type="inferred from homology"/>
<keyword evidence="7" id="KW-0406">Ion transport</keyword>
<accession>A0A7X1FYD6</accession>
<evidence type="ECO:0000256" key="8">
    <source>
        <dbReference type="ARBA" id="ARBA00023077"/>
    </source>
</evidence>
<keyword evidence="17" id="KW-1185">Reference proteome</keyword>
<keyword evidence="13" id="KW-0732">Signal</keyword>
<comment type="caution">
    <text evidence="16">The sequence shown here is derived from an EMBL/GenBank/DDBJ whole genome shotgun (WGS) entry which is preliminary data.</text>
</comment>
<keyword evidence="16" id="KW-0675">Receptor</keyword>
<dbReference type="InterPro" id="IPR000531">
    <property type="entry name" value="Beta-barrel_TonB"/>
</dbReference>
<evidence type="ECO:0000259" key="15">
    <source>
        <dbReference type="Pfam" id="PF07715"/>
    </source>
</evidence>
<dbReference type="RefSeq" id="WP_185679149.1">
    <property type="nucleotide sequence ID" value="NZ_JACLAX010000007.1"/>
</dbReference>
<name>A0A7X1FYD6_9SPHN</name>
<keyword evidence="10 11" id="KW-0998">Cell outer membrane</keyword>
<evidence type="ECO:0000256" key="9">
    <source>
        <dbReference type="ARBA" id="ARBA00023136"/>
    </source>
</evidence>
<evidence type="ECO:0000313" key="16">
    <source>
        <dbReference type="EMBL" id="MBC2669289.1"/>
    </source>
</evidence>
<feature type="chain" id="PRO_5030669885" evidence="13">
    <location>
        <begin position="26"/>
        <end position="724"/>
    </location>
</feature>
<sequence length="724" mass="77158">MKAHLLFESATLAIALLASSGTAQAQAKAQEAEADADSSGNLQDIVVTAQRRGENLQKVPIAVSAVTGEMAAALGIRTSQDIIAAAPAVTFAETNSGANITIRGVGGSGSAADEPGNAIYIDGVYQAAAPGLIFALHDIDRIEVAKGPQGTLFGRNSTGGVIQIITKEPSDQLRADMAVSYGNYSTVEAKGVISGPLGGGFTASVSAFYQNQAEGWGRNIFDGSKAYFGHSGLIRAKLKWESPDNRTSVLLSHMYVNTRPVASRGGAIIPGQITTSGGGIAGVGNPGFYNINQSYPTGRHLVQNQTALTVQHDMNWAKLVNILAYTDTKNDIWQDVDFGPAPARNVYLKNPVSTVTNELQLLSPSGSKINWSMGLYYLHNVLGLRPSVFTGTAFAAQGGSLTTDNASTTSSYSAYGQFTIPILTGTNFTGGLRYTYDDRSIAGYQITGTGVRTNVDTGKVDKKLTWRLAVDHQFSDQLLGYVSYNRGYKSGLYNVASPAQPPVDPVVVDAYEVGFKTQMLDNTVRFNASAFLYDFEGIQLRAVTSAGATFLLNAASAWIKGVDAELTIAPTRNFTIQASGSFLDTEYRNFANAPFFRINTAGGLTQFTGNANGNDLIYSPRWVGSVGADYKIPTAVGTFALAGNVYYNDGFAFDPQGLVRQTGYTVANANVSWSDPSETLDVQFWARNFTKSQYYTSVAVSTSGAQYFPGAPRTFGVTIGYKFR</sequence>
<dbReference type="Proteomes" id="UP000551327">
    <property type="component" value="Unassembled WGS sequence"/>
</dbReference>
<dbReference type="GO" id="GO:0009279">
    <property type="term" value="C:cell outer membrane"/>
    <property type="evidence" value="ECO:0007669"/>
    <property type="project" value="UniProtKB-SubCell"/>
</dbReference>
<keyword evidence="9 11" id="KW-0472">Membrane</keyword>
<evidence type="ECO:0000256" key="12">
    <source>
        <dbReference type="RuleBase" id="RU003357"/>
    </source>
</evidence>
<reference evidence="16 17" key="1">
    <citation type="submission" date="2020-08" db="EMBL/GenBank/DDBJ databases">
        <title>The genome sequence of type strain Novosphingobium piscinae KCTC 42194.</title>
        <authorList>
            <person name="Liu Y."/>
        </authorList>
    </citation>
    <scope>NUCLEOTIDE SEQUENCE [LARGE SCALE GENOMIC DNA]</scope>
    <source>
        <strain evidence="16 17">KCTC 42194</strain>
    </source>
</reference>
<keyword evidence="8 12" id="KW-0798">TonB box</keyword>
<evidence type="ECO:0000256" key="1">
    <source>
        <dbReference type="ARBA" id="ARBA00004571"/>
    </source>
</evidence>
<keyword evidence="2 11" id="KW-0813">Transport</keyword>
<evidence type="ECO:0000256" key="10">
    <source>
        <dbReference type="ARBA" id="ARBA00023237"/>
    </source>
</evidence>
<dbReference type="PANTHER" id="PTHR32552:SF81">
    <property type="entry name" value="TONB-DEPENDENT OUTER MEMBRANE RECEPTOR"/>
    <property type="match status" value="1"/>
</dbReference>
<evidence type="ECO:0000256" key="5">
    <source>
        <dbReference type="ARBA" id="ARBA00022692"/>
    </source>
</evidence>
<feature type="signal peptide" evidence="13">
    <location>
        <begin position="1"/>
        <end position="25"/>
    </location>
</feature>
<dbReference type="Pfam" id="PF00593">
    <property type="entry name" value="TonB_dep_Rec_b-barrel"/>
    <property type="match status" value="1"/>
</dbReference>
<evidence type="ECO:0000256" key="7">
    <source>
        <dbReference type="ARBA" id="ARBA00023065"/>
    </source>
</evidence>
<dbReference type="AlphaFoldDB" id="A0A7X1FYD6"/>
<evidence type="ECO:0000256" key="2">
    <source>
        <dbReference type="ARBA" id="ARBA00022448"/>
    </source>
</evidence>
<dbReference type="PANTHER" id="PTHR32552">
    <property type="entry name" value="FERRICHROME IRON RECEPTOR-RELATED"/>
    <property type="match status" value="1"/>
</dbReference>
<dbReference type="InterPro" id="IPR036942">
    <property type="entry name" value="Beta-barrel_TonB_sf"/>
</dbReference>
<keyword evidence="3 11" id="KW-1134">Transmembrane beta strand</keyword>
<feature type="domain" description="TonB-dependent receptor-like beta-barrel" evidence="14">
    <location>
        <begin position="284"/>
        <end position="688"/>
    </location>
</feature>
<dbReference type="Gene3D" id="2.40.170.20">
    <property type="entry name" value="TonB-dependent receptor, beta-barrel domain"/>
    <property type="match status" value="1"/>
</dbReference>
<gene>
    <name evidence="16" type="ORF">H7F53_09050</name>
</gene>
<dbReference type="PROSITE" id="PS52016">
    <property type="entry name" value="TONB_DEPENDENT_REC_3"/>
    <property type="match status" value="1"/>
</dbReference>
<keyword evidence="6" id="KW-0408">Iron</keyword>
<dbReference type="InterPro" id="IPR039426">
    <property type="entry name" value="TonB-dep_rcpt-like"/>
</dbReference>
<dbReference type="SUPFAM" id="SSF56935">
    <property type="entry name" value="Porins"/>
    <property type="match status" value="1"/>
</dbReference>
<evidence type="ECO:0000256" key="4">
    <source>
        <dbReference type="ARBA" id="ARBA00022496"/>
    </source>
</evidence>
<evidence type="ECO:0000256" key="13">
    <source>
        <dbReference type="SAM" id="SignalP"/>
    </source>
</evidence>
<feature type="domain" description="TonB-dependent receptor plug" evidence="15">
    <location>
        <begin position="56"/>
        <end position="161"/>
    </location>
</feature>
<keyword evidence="4" id="KW-0410">Iron transport</keyword>
<dbReference type="EMBL" id="JACLAX010000007">
    <property type="protein sequence ID" value="MBC2669289.1"/>
    <property type="molecule type" value="Genomic_DNA"/>
</dbReference>
<evidence type="ECO:0000256" key="6">
    <source>
        <dbReference type="ARBA" id="ARBA00023004"/>
    </source>
</evidence>
<evidence type="ECO:0000256" key="11">
    <source>
        <dbReference type="PROSITE-ProRule" id="PRU01360"/>
    </source>
</evidence>
<keyword evidence="5 11" id="KW-0812">Transmembrane</keyword>
<protein>
    <submittedName>
        <fullName evidence="16">TonB-dependent receptor</fullName>
    </submittedName>
</protein>
<dbReference type="Pfam" id="PF07715">
    <property type="entry name" value="Plug"/>
    <property type="match status" value="1"/>
</dbReference>
<dbReference type="GO" id="GO:0006826">
    <property type="term" value="P:iron ion transport"/>
    <property type="evidence" value="ECO:0007669"/>
    <property type="project" value="UniProtKB-KW"/>
</dbReference>
<evidence type="ECO:0000259" key="14">
    <source>
        <dbReference type="Pfam" id="PF00593"/>
    </source>
</evidence>
<comment type="similarity">
    <text evidence="11 12">Belongs to the TonB-dependent receptor family.</text>
</comment>
<evidence type="ECO:0000313" key="17">
    <source>
        <dbReference type="Proteomes" id="UP000551327"/>
    </source>
</evidence>